<comment type="caution">
    <text evidence="2">The sequence shown here is derived from an EMBL/GenBank/DDBJ whole genome shotgun (WGS) entry which is preliminary data.</text>
</comment>
<gene>
    <name evidence="2" type="ORF">CJ205_08340</name>
</gene>
<proteinExistence type="predicted"/>
<dbReference type="Proteomes" id="UP000235682">
    <property type="component" value="Unassembled WGS sequence"/>
</dbReference>
<accession>A0A2N6SKU6</accession>
<dbReference type="EMBL" id="PNHE01000062">
    <property type="protein sequence ID" value="PMC56705.1"/>
    <property type="molecule type" value="Genomic_DNA"/>
</dbReference>
<evidence type="ECO:0000313" key="3">
    <source>
        <dbReference type="Proteomes" id="UP000235682"/>
    </source>
</evidence>
<dbReference type="OrthoDB" id="9788687at2"/>
<protein>
    <recommendedName>
        <fullName evidence="1">HEPN like Abia C-terminal domain-containing protein</fullName>
    </recommendedName>
</protein>
<evidence type="ECO:0000313" key="2">
    <source>
        <dbReference type="EMBL" id="PMC56705.1"/>
    </source>
</evidence>
<dbReference type="InterPro" id="IPR041026">
    <property type="entry name" value="HEPN_AbiA_CTD"/>
</dbReference>
<dbReference type="Pfam" id="PF18732">
    <property type="entry name" value="HEPN_AbiA_CTD"/>
    <property type="match status" value="1"/>
</dbReference>
<dbReference type="RefSeq" id="WP_102228125.1">
    <property type="nucleotide sequence ID" value="NZ_PNFY01000049.1"/>
</dbReference>
<sequence length="207" mass="24672">MNKLFNTEVWYDNESCAAINYLLNRTFRHADLKDRLYRSLESKNSKLYTYILEYCLLNRTVREEKLNYLLYFVKKANITPITMHLYYLYLFALKSKNIFNAHAYFKTFFDRITAEIQYYRQPNKKKKPSYKGYYRGHQLQKVYSDVGGTKDFFDELSRIRNGNPVIHGSCNLINENNTVNDLLESIEGMKNLVWNKIVSLEDELGMD</sequence>
<evidence type="ECO:0000259" key="1">
    <source>
        <dbReference type="Pfam" id="PF18732"/>
    </source>
</evidence>
<feature type="domain" description="HEPN like Abia C-terminal" evidence="1">
    <location>
        <begin position="81"/>
        <end position="197"/>
    </location>
</feature>
<name>A0A2N6SKU6_9LACT</name>
<dbReference type="AlphaFoldDB" id="A0A2N6SKU6"/>
<reference evidence="2 3" key="1">
    <citation type="submission" date="2017-09" db="EMBL/GenBank/DDBJ databases">
        <title>Bacterial strain isolated from the female urinary microbiota.</title>
        <authorList>
            <person name="Thomas-White K."/>
            <person name="Kumar N."/>
            <person name="Forster S."/>
            <person name="Putonti C."/>
            <person name="Lawley T."/>
            <person name="Wolfe A.J."/>
        </authorList>
    </citation>
    <scope>NUCLEOTIDE SEQUENCE [LARGE SCALE GENOMIC DNA]</scope>
    <source>
        <strain evidence="2 3">UMB0852</strain>
    </source>
</reference>
<organism evidence="2 3">
    <name type="scientific">Dolosicoccus paucivorans</name>
    <dbReference type="NCBI Taxonomy" id="84521"/>
    <lineage>
        <taxon>Bacteria</taxon>
        <taxon>Bacillati</taxon>
        <taxon>Bacillota</taxon>
        <taxon>Bacilli</taxon>
        <taxon>Lactobacillales</taxon>
        <taxon>Aerococcaceae</taxon>
        <taxon>Dolosicoccus</taxon>
    </lineage>
</organism>
<keyword evidence="3" id="KW-1185">Reference proteome</keyword>